<evidence type="ECO:0000256" key="3">
    <source>
        <dbReference type="HAMAP-Rule" id="MF_00528"/>
    </source>
</evidence>
<organism evidence="4 5">
    <name type="scientific">Saccharomonospora marina XMU15</name>
    <dbReference type="NCBI Taxonomy" id="882083"/>
    <lineage>
        <taxon>Bacteria</taxon>
        <taxon>Bacillati</taxon>
        <taxon>Actinomycetota</taxon>
        <taxon>Actinomycetes</taxon>
        <taxon>Pseudonocardiales</taxon>
        <taxon>Pseudonocardiaceae</taxon>
        <taxon>Saccharomonospora</taxon>
    </lineage>
</organism>
<evidence type="ECO:0000256" key="1">
    <source>
        <dbReference type="ARBA" id="ARBA00001968"/>
    </source>
</evidence>
<dbReference type="GO" id="GO:0009117">
    <property type="term" value="P:nucleotide metabolic process"/>
    <property type="evidence" value="ECO:0007669"/>
    <property type="project" value="UniProtKB-KW"/>
</dbReference>
<dbReference type="STRING" id="882083.SacmaDRAFT_0878"/>
<keyword evidence="2 3" id="KW-0378">Hydrolase</keyword>
<dbReference type="HAMAP" id="MF_00528">
    <property type="entry name" value="Maf"/>
    <property type="match status" value="1"/>
</dbReference>
<dbReference type="InterPro" id="IPR003697">
    <property type="entry name" value="Maf-like"/>
</dbReference>
<dbReference type="HOGENOM" id="CLU_040416_1_2_11"/>
<keyword evidence="3" id="KW-0963">Cytoplasm</keyword>
<dbReference type="Proteomes" id="UP000004926">
    <property type="component" value="Chromosome"/>
</dbReference>
<dbReference type="NCBIfam" id="TIGR00172">
    <property type="entry name" value="maf"/>
    <property type="match status" value="1"/>
</dbReference>
<comment type="caution">
    <text evidence="3">Lacks conserved residue(s) required for the propagation of feature annotation.</text>
</comment>
<accession>H5X969</accession>
<keyword evidence="5" id="KW-1185">Reference proteome</keyword>
<dbReference type="SUPFAM" id="SSF52972">
    <property type="entry name" value="ITPase-like"/>
    <property type="match status" value="1"/>
</dbReference>
<keyword evidence="3" id="KW-0546">Nucleotide metabolism</keyword>
<comment type="catalytic activity">
    <reaction evidence="3">
        <text>a 2'-deoxyribonucleoside 5'-triphosphate + H2O = a 2'-deoxyribonucleoside 5'-phosphate + diphosphate + H(+)</text>
        <dbReference type="Rhea" id="RHEA:44644"/>
        <dbReference type="ChEBI" id="CHEBI:15377"/>
        <dbReference type="ChEBI" id="CHEBI:15378"/>
        <dbReference type="ChEBI" id="CHEBI:33019"/>
        <dbReference type="ChEBI" id="CHEBI:61560"/>
        <dbReference type="ChEBI" id="CHEBI:65317"/>
        <dbReference type="EC" id="3.6.1.9"/>
    </reaction>
</comment>
<feature type="active site" description="Proton acceptor" evidence="3">
    <location>
        <position position="92"/>
    </location>
</feature>
<sequence>MRFVLASASPARLAVLRAAGIEPSVIVSGVDEETVASRLPDPSPSELVTALAMAKAEAVARSCDIATITHGPQAPEDEGAEDAEDAVVVGCDSMLAIGGEVVGKPATVEVARARWAAMAGGTGELLTGHAVVRVSGGEPVAVASATRSTTVRFASPTEAELDAYLRTGEPLAVAGAFTLDGLGGWFVEGVDGDPSSVIGISLPLTRRLLAEVGVSVVDLWRGGQE</sequence>
<evidence type="ECO:0000313" key="5">
    <source>
        <dbReference type="Proteomes" id="UP000004926"/>
    </source>
</evidence>
<reference evidence="4 5" key="1">
    <citation type="journal article" date="2012" name="Stand. Genomic Sci.">
        <title>Genome sequence of the ocean sediment bacterium Saccharomonospora marina type strain (XMU15(T)).</title>
        <authorList>
            <person name="Klenk H.P."/>
            <person name="Lu M."/>
            <person name="Lucas S."/>
            <person name="Lapidus A."/>
            <person name="Copeland A."/>
            <person name="Pitluck S."/>
            <person name="Goodwin L.A."/>
            <person name="Han C."/>
            <person name="Tapia R."/>
            <person name="Brambilla E.M."/>
            <person name="Potter G."/>
            <person name="Land M."/>
            <person name="Ivanova N."/>
            <person name="Rohde M."/>
            <person name="Goker M."/>
            <person name="Detter J.C."/>
            <person name="Li W.J."/>
            <person name="Kyrpides N.C."/>
            <person name="Woyke T."/>
        </authorList>
    </citation>
    <scope>NUCLEOTIDE SEQUENCE [LARGE SCALE GENOMIC DNA]</scope>
    <source>
        <strain evidence="4 5">XMU15</strain>
    </source>
</reference>
<protein>
    <recommendedName>
        <fullName evidence="3">Nucleoside triphosphate pyrophosphatase</fullName>
        <ecNumber evidence="3">3.6.1.9</ecNumber>
    </recommendedName>
    <alternativeName>
        <fullName evidence="3">Nucleotide pyrophosphatase</fullName>
        <shortName evidence="3">Nucleotide PPase</shortName>
    </alternativeName>
</protein>
<proteinExistence type="inferred from homology"/>
<comment type="subcellular location">
    <subcellularLocation>
        <location evidence="3">Cytoplasm</location>
    </subcellularLocation>
</comment>
<comment type="cofactor">
    <cofactor evidence="1 3">
        <name>a divalent metal cation</name>
        <dbReference type="ChEBI" id="CHEBI:60240"/>
    </cofactor>
</comment>
<dbReference type="eggNOG" id="COG0424">
    <property type="taxonomic scope" value="Bacteria"/>
</dbReference>
<dbReference type="EC" id="3.6.1.9" evidence="3"/>
<dbReference type="AlphaFoldDB" id="H5X969"/>
<comment type="similarity">
    <text evidence="3">Belongs to the Maf family.</text>
</comment>
<dbReference type="OrthoDB" id="3527985at2"/>
<gene>
    <name evidence="4" type="ORF">SacmaDRAFT_0878</name>
</gene>
<dbReference type="PIRSF" id="PIRSF006305">
    <property type="entry name" value="Maf"/>
    <property type="match status" value="1"/>
</dbReference>
<dbReference type="GO" id="GO:0005737">
    <property type="term" value="C:cytoplasm"/>
    <property type="evidence" value="ECO:0007669"/>
    <property type="project" value="UniProtKB-SubCell"/>
</dbReference>
<dbReference type="PANTHER" id="PTHR43213:SF5">
    <property type="entry name" value="BIFUNCTIONAL DTTP_UTP PYROPHOSPHATASE_METHYLTRANSFERASE PROTEIN-RELATED"/>
    <property type="match status" value="1"/>
</dbReference>
<evidence type="ECO:0000256" key="2">
    <source>
        <dbReference type="ARBA" id="ARBA00022801"/>
    </source>
</evidence>
<dbReference type="InterPro" id="IPR029001">
    <property type="entry name" value="ITPase-like_fam"/>
</dbReference>
<name>H5X969_9PSEU</name>
<dbReference type="Gene3D" id="3.90.950.10">
    <property type="match status" value="1"/>
</dbReference>
<comment type="catalytic activity">
    <reaction evidence="3">
        <text>a ribonucleoside 5'-triphosphate + H2O = a ribonucleoside 5'-phosphate + diphosphate + H(+)</text>
        <dbReference type="Rhea" id="RHEA:23996"/>
        <dbReference type="ChEBI" id="CHEBI:15377"/>
        <dbReference type="ChEBI" id="CHEBI:15378"/>
        <dbReference type="ChEBI" id="CHEBI:33019"/>
        <dbReference type="ChEBI" id="CHEBI:58043"/>
        <dbReference type="ChEBI" id="CHEBI:61557"/>
        <dbReference type="EC" id="3.6.1.9"/>
    </reaction>
</comment>
<dbReference type="CDD" id="cd00555">
    <property type="entry name" value="Maf"/>
    <property type="match status" value="1"/>
</dbReference>
<dbReference type="GO" id="GO:0047429">
    <property type="term" value="F:nucleoside triphosphate diphosphatase activity"/>
    <property type="evidence" value="ECO:0007669"/>
    <property type="project" value="UniProtKB-EC"/>
</dbReference>
<comment type="function">
    <text evidence="3">Nucleoside triphosphate pyrophosphatase. May have a dual role in cell division arrest and in preventing the incorporation of modified nucleotides into cellular nucleic acids.</text>
</comment>
<dbReference type="PANTHER" id="PTHR43213">
    <property type="entry name" value="BIFUNCTIONAL DTTP/UTP PYROPHOSPHATASE/METHYLTRANSFERASE PROTEIN-RELATED"/>
    <property type="match status" value="1"/>
</dbReference>
<dbReference type="Pfam" id="PF02545">
    <property type="entry name" value="Maf"/>
    <property type="match status" value="1"/>
</dbReference>
<dbReference type="RefSeq" id="WP_009152557.1">
    <property type="nucleotide sequence ID" value="NZ_CM001439.1"/>
</dbReference>
<evidence type="ECO:0000313" key="4">
    <source>
        <dbReference type="EMBL" id="EHR49171.1"/>
    </source>
</evidence>
<dbReference type="EMBL" id="CM001439">
    <property type="protein sequence ID" value="EHR49171.1"/>
    <property type="molecule type" value="Genomic_DNA"/>
</dbReference>